<organism evidence="1 2">
    <name type="scientific">Salinomyces thailandicus</name>
    <dbReference type="NCBI Taxonomy" id="706561"/>
    <lineage>
        <taxon>Eukaryota</taxon>
        <taxon>Fungi</taxon>
        <taxon>Dikarya</taxon>
        <taxon>Ascomycota</taxon>
        <taxon>Pezizomycotina</taxon>
        <taxon>Dothideomycetes</taxon>
        <taxon>Dothideomycetidae</taxon>
        <taxon>Mycosphaerellales</taxon>
        <taxon>Teratosphaeriaceae</taxon>
        <taxon>Salinomyces</taxon>
    </lineage>
</organism>
<evidence type="ECO:0008006" key="3">
    <source>
        <dbReference type="Google" id="ProtNLM"/>
    </source>
</evidence>
<keyword evidence="2" id="KW-1185">Reference proteome</keyword>
<dbReference type="Proteomes" id="UP000308549">
    <property type="component" value="Unassembled WGS sequence"/>
</dbReference>
<dbReference type="Gene3D" id="2.60.120.620">
    <property type="entry name" value="q2cbj1_9rhob like domain"/>
    <property type="match status" value="1"/>
</dbReference>
<dbReference type="PANTHER" id="PTHR37563:SF2">
    <property type="entry name" value="PHYTANOYL-COA DIOXYGENASE FAMILY PROTEIN (AFU_ORTHOLOGUE AFUA_2G03330)"/>
    <property type="match status" value="1"/>
</dbReference>
<dbReference type="InterPro" id="IPR008775">
    <property type="entry name" value="Phytyl_CoA_dOase-like"/>
</dbReference>
<evidence type="ECO:0000313" key="2">
    <source>
        <dbReference type="Proteomes" id="UP000308549"/>
    </source>
</evidence>
<evidence type="ECO:0000313" key="1">
    <source>
        <dbReference type="EMBL" id="TKA23422.1"/>
    </source>
</evidence>
<proteinExistence type="predicted"/>
<dbReference type="OrthoDB" id="407832at2759"/>
<protein>
    <recommendedName>
        <fullName evidence="3">Phytanoyl-CoA dioxygenase</fullName>
    </recommendedName>
</protein>
<dbReference type="SUPFAM" id="SSF51197">
    <property type="entry name" value="Clavaminate synthase-like"/>
    <property type="match status" value="1"/>
</dbReference>
<dbReference type="Pfam" id="PF05721">
    <property type="entry name" value="PhyH"/>
    <property type="match status" value="1"/>
</dbReference>
<dbReference type="InterPro" id="IPR051961">
    <property type="entry name" value="Fungal_Metabolite_Diox"/>
</dbReference>
<comment type="caution">
    <text evidence="1">The sequence shown here is derived from an EMBL/GenBank/DDBJ whole genome shotgun (WGS) entry which is preliminary data.</text>
</comment>
<dbReference type="AlphaFoldDB" id="A0A4U0TNR5"/>
<dbReference type="PANTHER" id="PTHR37563">
    <property type="entry name" value="PHYTANOYL-COA DIOXYGENASE FAMILY PROTEIN (AFU_ORTHOLOGUE AFUA_2G03330)"/>
    <property type="match status" value="1"/>
</dbReference>
<dbReference type="EMBL" id="NAJL01000056">
    <property type="protein sequence ID" value="TKA23422.1"/>
    <property type="molecule type" value="Genomic_DNA"/>
</dbReference>
<gene>
    <name evidence="1" type="ORF">B0A50_07298</name>
</gene>
<accession>A0A4U0TNR5</accession>
<reference evidence="1 2" key="1">
    <citation type="submission" date="2017-03" db="EMBL/GenBank/DDBJ databases">
        <title>Genomes of endolithic fungi from Antarctica.</title>
        <authorList>
            <person name="Coleine C."/>
            <person name="Masonjones S."/>
            <person name="Stajich J.E."/>
        </authorList>
    </citation>
    <scope>NUCLEOTIDE SEQUENCE [LARGE SCALE GENOMIC DNA]</scope>
    <source>
        <strain evidence="1 2">CCFEE 6315</strain>
    </source>
</reference>
<name>A0A4U0TNR5_9PEZI</name>
<sequence>MSVTMPDGPREVDLLPNERERQAYGQQNLQRALEGLNQDGLLVLKGVVDTTHIDQLRNVMSAETQTILHDSERADLFNQGVKPNILQAPPVARADCLFDDVFFNPFVVQVANAYLGTRPMTNFMTSNNALASTKGLRQPVHKDITFHHPTCPFYFIANIVLSDFSVENGATEFWLGSRAHTTSADQVPCTEETKVRKQVPGDPSCNVRPEVVERRRAVRGPVQARCEKGDIMIRDLRTWHAGMPNHSENDRLMVAVGYQAPWYPNHSQRLFLPLEHANFFMAHGGQPVEIRANFLGDDELKQLWRNYDFTFEPSVSVDRQKIARL</sequence>